<accession>U3PG19</accession>
<sequence length="86" mass="9586">MVRVADFFDRWSVTVIVQLEHTPVDGSQPCPDTSPVTVVPVIRMLSLPYTLPTMQQFRLDAYHPLMLPEPVQASTGCMIVAGPSRF</sequence>
<dbReference type="KEGG" id="lxy:O159_27220"/>
<evidence type="ECO:0000313" key="2">
    <source>
        <dbReference type="Proteomes" id="UP000016743"/>
    </source>
</evidence>
<dbReference type="HOGENOM" id="CLU_2494075_0_0_11"/>
<dbReference type="EMBL" id="CP006734">
    <property type="protein sequence ID" value="AGW42618.1"/>
    <property type="molecule type" value="Genomic_DNA"/>
</dbReference>
<keyword evidence="2" id="KW-1185">Reference proteome</keyword>
<protein>
    <submittedName>
        <fullName evidence="1">Uncharacterized protein</fullName>
    </submittedName>
</protein>
<reference evidence="1 2" key="1">
    <citation type="journal article" date="2013" name="Genome Announc.">
        <title>Complete Genome Sequence of Leifsonia xyli subsp. cynodontis Strain DSM46306, a Gram-Positive Bacterial Pathogen of Grasses.</title>
        <authorList>
            <person name="Monteiro-Vitorello C.B."/>
            <person name="Zerillo M.M."/>
            <person name="Van Sluys M.A."/>
            <person name="Camargo L.E."/>
            <person name="Kitajima J.P."/>
        </authorList>
    </citation>
    <scope>NUCLEOTIDE SEQUENCE [LARGE SCALE GENOMIC DNA]</scope>
    <source>
        <strain evidence="1 2">DSM 46306</strain>
    </source>
</reference>
<evidence type="ECO:0000313" key="1">
    <source>
        <dbReference type="EMBL" id="AGW42618.1"/>
    </source>
</evidence>
<proteinExistence type="predicted"/>
<organism evidence="1 2">
    <name type="scientific">Leifsonia xyli subsp. cynodontis DSM 46306</name>
    <dbReference type="NCBI Taxonomy" id="1389489"/>
    <lineage>
        <taxon>Bacteria</taxon>
        <taxon>Bacillati</taxon>
        <taxon>Actinomycetota</taxon>
        <taxon>Actinomycetes</taxon>
        <taxon>Micrococcales</taxon>
        <taxon>Microbacteriaceae</taxon>
        <taxon>Leifsonia</taxon>
    </lineage>
</organism>
<dbReference type="Proteomes" id="UP000016743">
    <property type="component" value="Chromosome"/>
</dbReference>
<gene>
    <name evidence="1" type="ORF">O159_27220</name>
</gene>
<dbReference type="AlphaFoldDB" id="U3PG19"/>
<name>U3PG19_LEIXC</name>